<organism evidence="1 2">
    <name type="scientific">candidate division WOR-1 bacterium RIFOXYC12_FULL_54_18</name>
    <dbReference type="NCBI Taxonomy" id="1802584"/>
    <lineage>
        <taxon>Bacteria</taxon>
        <taxon>Bacillati</taxon>
        <taxon>Saganbacteria</taxon>
    </lineage>
</organism>
<accession>A0A1F4T4N6</accession>
<dbReference type="PANTHER" id="PTHR41291:SF1">
    <property type="entry name" value="DNA ALKYLATION REPAIR PROTEIN"/>
    <property type="match status" value="1"/>
</dbReference>
<name>A0A1F4T4N6_UNCSA</name>
<dbReference type="InterPro" id="IPR014825">
    <property type="entry name" value="DNA_alkylation"/>
</dbReference>
<dbReference type="InterPro" id="IPR016024">
    <property type="entry name" value="ARM-type_fold"/>
</dbReference>
<dbReference type="EMBL" id="MEUG01000001">
    <property type="protein sequence ID" value="OGC27507.1"/>
    <property type="molecule type" value="Genomic_DNA"/>
</dbReference>
<dbReference type="Gene3D" id="1.25.10.90">
    <property type="match status" value="1"/>
</dbReference>
<dbReference type="PANTHER" id="PTHR41291">
    <property type="entry name" value="DNA ALKYLATION REPAIR PROTEIN"/>
    <property type="match status" value="1"/>
</dbReference>
<dbReference type="SUPFAM" id="SSF48371">
    <property type="entry name" value="ARM repeat"/>
    <property type="match status" value="1"/>
</dbReference>
<gene>
    <name evidence="1" type="ORF">A3K49_00555</name>
</gene>
<evidence type="ECO:0000313" key="1">
    <source>
        <dbReference type="EMBL" id="OGC27507.1"/>
    </source>
</evidence>
<dbReference type="AlphaFoldDB" id="A0A1F4T4N6"/>
<sequence>MNLKQILAELNKHANAKNVAGMARFGINSKNTLGINIPTLRALAKKIGKDHQLAVELWQTGIHEARLLAGFIDDYKQVTDQQMERWVKDFDSWDICDQVCSNLFDKTPLPYEKAKKWAVRKEAFVRRAGFVMMACLAVHDKKAPDEKFKLFFPLIKEYSTDERNFVKKAVNWALRQIGKRNPALKTEAIKLGEEIVKVDSPAAKWIARDAIRELKSRKF</sequence>
<dbReference type="Pfam" id="PF08713">
    <property type="entry name" value="DNA_alkylation"/>
    <property type="match status" value="1"/>
</dbReference>
<reference evidence="1 2" key="1">
    <citation type="journal article" date="2016" name="Nat. Commun.">
        <title>Thousands of microbial genomes shed light on interconnected biogeochemical processes in an aquifer system.</title>
        <authorList>
            <person name="Anantharaman K."/>
            <person name="Brown C.T."/>
            <person name="Hug L.A."/>
            <person name="Sharon I."/>
            <person name="Castelle C.J."/>
            <person name="Probst A.J."/>
            <person name="Thomas B.C."/>
            <person name="Singh A."/>
            <person name="Wilkins M.J."/>
            <person name="Karaoz U."/>
            <person name="Brodie E.L."/>
            <person name="Williams K.H."/>
            <person name="Hubbard S.S."/>
            <person name="Banfield J.F."/>
        </authorList>
    </citation>
    <scope>NUCLEOTIDE SEQUENCE [LARGE SCALE GENOMIC DNA]</scope>
</reference>
<dbReference type="Proteomes" id="UP000178602">
    <property type="component" value="Unassembled WGS sequence"/>
</dbReference>
<dbReference type="CDD" id="cd06561">
    <property type="entry name" value="AlkD_like"/>
    <property type="match status" value="1"/>
</dbReference>
<evidence type="ECO:0000313" key="2">
    <source>
        <dbReference type="Proteomes" id="UP000178602"/>
    </source>
</evidence>
<proteinExistence type="predicted"/>
<protein>
    <submittedName>
        <fullName evidence="1">DNA alkylation repair protein</fullName>
    </submittedName>
</protein>
<comment type="caution">
    <text evidence="1">The sequence shown here is derived from an EMBL/GenBank/DDBJ whole genome shotgun (WGS) entry which is preliminary data.</text>
</comment>